<dbReference type="InterPro" id="IPR005467">
    <property type="entry name" value="His_kinase_dom"/>
</dbReference>
<keyword evidence="8" id="KW-0902">Two-component regulatory system</keyword>
<evidence type="ECO:0000256" key="5">
    <source>
        <dbReference type="ARBA" id="ARBA00022741"/>
    </source>
</evidence>
<dbReference type="InterPro" id="IPR029016">
    <property type="entry name" value="GAF-like_dom_sf"/>
</dbReference>
<protein>
    <recommendedName>
        <fullName evidence="2">histidine kinase</fullName>
        <ecNumber evidence="2">2.7.13.3</ecNumber>
    </recommendedName>
</protein>
<evidence type="ECO:0000256" key="2">
    <source>
        <dbReference type="ARBA" id="ARBA00012438"/>
    </source>
</evidence>
<dbReference type="GO" id="GO:0005524">
    <property type="term" value="F:ATP binding"/>
    <property type="evidence" value="ECO:0007669"/>
    <property type="project" value="UniProtKB-KW"/>
</dbReference>
<accession>A0A5C1HZW0</accession>
<evidence type="ECO:0000256" key="3">
    <source>
        <dbReference type="ARBA" id="ARBA00022553"/>
    </source>
</evidence>
<evidence type="ECO:0000259" key="9">
    <source>
        <dbReference type="PROSITE" id="PS50109"/>
    </source>
</evidence>
<evidence type="ECO:0000256" key="7">
    <source>
        <dbReference type="ARBA" id="ARBA00022840"/>
    </source>
</evidence>
<evidence type="ECO:0000256" key="4">
    <source>
        <dbReference type="ARBA" id="ARBA00022679"/>
    </source>
</evidence>
<evidence type="ECO:0000256" key="8">
    <source>
        <dbReference type="ARBA" id="ARBA00023012"/>
    </source>
</evidence>
<organism evidence="10 11">
    <name type="scientific">Mucilaginibacter rubeus</name>
    <dbReference type="NCBI Taxonomy" id="2027860"/>
    <lineage>
        <taxon>Bacteria</taxon>
        <taxon>Pseudomonadati</taxon>
        <taxon>Bacteroidota</taxon>
        <taxon>Sphingobacteriia</taxon>
        <taxon>Sphingobacteriales</taxon>
        <taxon>Sphingobacteriaceae</taxon>
        <taxon>Mucilaginibacter</taxon>
    </lineage>
</organism>
<dbReference type="InterPro" id="IPR036890">
    <property type="entry name" value="HATPase_C_sf"/>
</dbReference>
<dbReference type="Proteomes" id="UP000251402">
    <property type="component" value="Chromosome"/>
</dbReference>
<keyword evidence="7" id="KW-0067">ATP-binding</keyword>
<dbReference type="RefSeq" id="WP_112573789.1">
    <property type="nucleotide sequence ID" value="NZ_CP043450.1"/>
</dbReference>
<keyword evidence="11" id="KW-1185">Reference proteome</keyword>
<dbReference type="EC" id="2.7.13.3" evidence="2"/>
<dbReference type="CDD" id="cd00082">
    <property type="entry name" value="HisKA"/>
    <property type="match status" value="1"/>
</dbReference>
<keyword evidence="5" id="KW-0547">Nucleotide-binding</keyword>
<dbReference type="InterPro" id="IPR036097">
    <property type="entry name" value="HisK_dim/P_sf"/>
</dbReference>
<dbReference type="GO" id="GO:0000155">
    <property type="term" value="F:phosphorelay sensor kinase activity"/>
    <property type="evidence" value="ECO:0007669"/>
    <property type="project" value="InterPro"/>
</dbReference>
<evidence type="ECO:0000313" key="10">
    <source>
        <dbReference type="EMBL" id="QEM11245.1"/>
    </source>
</evidence>
<dbReference type="CDD" id="cd00075">
    <property type="entry name" value="HATPase"/>
    <property type="match status" value="1"/>
</dbReference>
<dbReference type="Pfam" id="PF00512">
    <property type="entry name" value="HisKA"/>
    <property type="match status" value="1"/>
</dbReference>
<dbReference type="SMART" id="SM00388">
    <property type="entry name" value="HisKA"/>
    <property type="match status" value="1"/>
</dbReference>
<dbReference type="KEGG" id="mrub:DEO27_014845"/>
<dbReference type="Gene3D" id="3.30.565.10">
    <property type="entry name" value="Histidine kinase-like ATPase, C-terminal domain"/>
    <property type="match status" value="1"/>
</dbReference>
<dbReference type="Gene3D" id="3.30.450.40">
    <property type="match status" value="1"/>
</dbReference>
<dbReference type="Gene3D" id="1.10.287.130">
    <property type="match status" value="1"/>
</dbReference>
<dbReference type="Pfam" id="PF01590">
    <property type="entry name" value="GAF"/>
    <property type="match status" value="1"/>
</dbReference>
<dbReference type="EMBL" id="CP043450">
    <property type="protein sequence ID" value="QEM11245.1"/>
    <property type="molecule type" value="Genomic_DNA"/>
</dbReference>
<dbReference type="InterPro" id="IPR003018">
    <property type="entry name" value="GAF"/>
</dbReference>
<dbReference type="PRINTS" id="PR00344">
    <property type="entry name" value="BCTRLSENSOR"/>
</dbReference>
<dbReference type="Pfam" id="PF02518">
    <property type="entry name" value="HATPase_c"/>
    <property type="match status" value="1"/>
</dbReference>
<dbReference type="SMART" id="SM00387">
    <property type="entry name" value="HATPase_c"/>
    <property type="match status" value="1"/>
</dbReference>
<keyword evidence="3" id="KW-0597">Phosphoprotein</keyword>
<proteinExistence type="predicted"/>
<dbReference type="InterPro" id="IPR050351">
    <property type="entry name" value="BphY/WalK/GraS-like"/>
</dbReference>
<dbReference type="SUPFAM" id="SSF55874">
    <property type="entry name" value="ATPase domain of HSP90 chaperone/DNA topoisomerase II/histidine kinase"/>
    <property type="match status" value="1"/>
</dbReference>
<dbReference type="InterPro" id="IPR003594">
    <property type="entry name" value="HATPase_dom"/>
</dbReference>
<gene>
    <name evidence="10" type="ORF">DEO27_014845</name>
</gene>
<dbReference type="PANTHER" id="PTHR42878:SF7">
    <property type="entry name" value="SENSOR HISTIDINE KINASE GLRK"/>
    <property type="match status" value="1"/>
</dbReference>
<dbReference type="GO" id="GO:0030295">
    <property type="term" value="F:protein kinase activator activity"/>
    <property type="evidence" value="ECO:0007669"/>
    <property type="project" value="TreeGrafter"/>
</dbReference>
<dbReference type="OrthoDB" id="9124519at2"/>
<reference evidence="10" key="1">
    <citation type="submission" date="2019-08" db="EMBL/GenBank/DDBJ databases">
        <title>Comparative genome analysis confer to the adaptation heavy metal polluted environment.</title>
        <authorList>
            <person name="Li Y."/>
        </authorList>
    </citation>
    <scope>NUCLEOTIDE SEQUENCE [LARGE SCALE GENOMIC DNA]</scope>
    <source>
        <strain evidence="10">P1</strain>
    </source>
</reference>
<dbReference type="PROSITE" id="PS50109">
    <property type="entry name" value="HIS_KIN"/>
    <property type="match status" value="1"/>
</dbReference>
<comment type="catalytic activity">
    <reaction evidence="1">
        <text>ATP + protein L-histidine = ADP + protein N-phospho-L-histidine.</text>
        <dbReference type="EC" id="2.7.13.3"/>
    </reaction>
</comment>
<keyword evidence="4" id="KW-0808">Transferase</keyword>
<dbReference type="SUPFAM" id="SSF47384">
    <property type="entry name" value="Homodimeric domain of signal transducing histidine kinase"/>
    <property type="match status" value="1"/>
</dbReference>
<feature type="domain" description="Histidine kinase" evidence="9">
    <location>
        <begin position="184"/>
        <end position="394"/>
    </location>
</feature>
<evidence type="ECO:0000313" key="11">
    <source>
        <dbReference type="Proteomes" id="UP000251402"/>
    </source>
</evidence>
<name>A0A5C1HZW0_9SPHI</name>
<evidence type="ECO:0000256" key="6">
    <source>
        <dbReference type="ARBA" id="ARBA00022777"/>
    </source>
</evidence>
<dbReference type="AlphaFoldDB" id="A0A5C1HZW0"/>
<evidence type="ECO:0000256" key="1">
    <source>
        <dbReference type="ARBA" id="ARBA00000085"/>
    </source>
</evidence>
<dbReference type="PANTHER" id="PTHR42878">
    <property type="entry name" value="TWO-COMPONENT HISTIDINE KINASE"/>
    <property type="match status" value="1"/>
</dbReference>
<dbReference type="InterPro" id="IPR004358">
    <property type="entry name" value="Sig_transdc_His_kin-like_C"/>
</dbReference>
<dbReference type="InterPro" id="IPR003661">
    <property type="entry name" value="HisK_dim/P_dom"/>
</dbReference>
<dbReference type="GO" id="GO:0000156">
    <property type="term" value="F:phosphorelay response regulator activity"/>
    <property type="evidence" value="ECO:0007669"/>
    <property type="project" value="TreeGrafter"/>
</dbReference>
<keyword evidence="6 10" id="KW-0418">Kinase</keyword>
<dbReference type="SUPFAM" id="SSF55781">
    <property type="entry name" value="GAF domain-like"/>
    <property type="match status" value="1"/>
</dbReference>
<sequence length="394" mass="43653">MTGNLDPNLQADLEAINQIPVINSILEVICRTTGMGFAAVARVTEKKWIACAVLDNIQFGLVPGGELTLETTICHEIRQTQEAVIIDHVEKDERFRAHHTPLMYGFQSYISMPIIRKDGTFFGTLCAIDPNPARLDTPEVTNMFKLYADLISFHLQATEKLALTEEKLLEERKTAELREQFIAILGHDLRNPVTAVSNVGQLMMRMPLDDRLKRLATILQDSSLRMKGLIDNLLDFARGRLGDGITLALSPNEHLEKTLRHIISELLLAAPEREIITDFNITETVFCDGTRVAQLFSNLLSNALTHGQKDAPVKVAAGKIDNKFILSVTNPGDQIPFAAMERLFQPFSRGEVKQGQQGLGLGLYISSEIAKAHGGTIAVTSTPEETCFTFQFPA</sequence>
<dbReference type="GO" id="GO:0007234">
    <property type="term" value="P:osmosensory signaling via phosphorelay pathway"/>
    <property type="evidence" value="ECO:0007669"/>
    <property type="project" value="TreeGrafter"/>
</dbReference>
<dbReference type="SMART" id="SM00065">
    <property type="entry name" value="GAF"/>
    <property type="match status" value="1"/>
</dbReference>